<keyword evidence="1" id="KW-0805">Transcription regulation</keyword>
<dbReference type="PRINTS" id="PR00036">
    <property type="entry name" value="HTHLACI"/>
</dbReference>
<comment type="caution">
    <text evidence="5">The sequence shown here is derived from an EMBL/GenBank/DDBJ whole genome shotgun (WGS) entry which is preliminary data.</text>
</comment>
<dbReference type="SMART" id="SM00354">
    <property type="entry name" value="HTH_LACI"/>
    <property type="match status" value="1"/>
</dbReference>
<organism evidence="5 6">
    <name type="scientific">Paenibacillus roseus</name>
    <dbReference type="NCBI Taxonomy" id="2798579"/>
    <lineage>
        <taxon>Bacteria</taxon>
        <taxon>Bacillati</taxon>
        <taxon>Bacillota</taxon>
        <taxon>Bacilli</taxon>
        <taxon>Bacillales</taxon>
        <taxon>Paenibacillaceae</taxon>
        <taxon>Paenibacillus</taxon>
    </lineage>
</organism>
<keyword evidence="6" id="KW-1185">Reference proteome</keyword>
<dbReference type="CDD" id="cd01392">
    <property type="entry name" value="HTH_LacI"/>
    <property type="match status" value="1"/>
</dbReference>
<keyword evidence="2 5" id="KW-0238">DNA-binding</keyword>
<dbReference type="Gene3D" id="1.10.260.40">
    <property type="entry name" value="lambda repressor-like DNA-binding domains"/>
    <property type="match status" value="1"/>
</dbReference>
<evidence type="ECO:0000259" key="4">
    <source>
        <dbReference type="PROSITE" id="PS50932"/>
    </source>
</evidence>
<accession>A0A934J8S1</accession>
<dbReference type="InterPro" id="IPR046335">
    <property type="entry name" value="LacI/GalR-like_sensor"/>
</dbReference>
<name>A0A934J8S1_9BACL</name>
<evidence type="ECO:0000256" key="2">
    <source>
        <dbReference type="ARBA" id="ARBA00023125"/>
    </source>
</evidence>
<evidence type="ECO:0000256" key="3">
    <source>
        <dbReference type="ARBA" id="ARBA00023163"/>
    </source>
</evidence>
<dbReference type="PROSITE" id="PS50932">
    <property type="entry name" value="HTH_LACI_2"/>
    <property type="match status" value="1"/>
</dbReference>
<dbReference type="PROSITE" id="PS00356">
    <property type="entry name" value="HTH_LACI_1"/>
    <property type="match status" value="1"/>
</dbReference>
<dbReference type="AlphaFoldDB" id="A0A934J8S1"/>
<dbReference type="RefSeq" id="WP_199020301.1">
    <property type="nucleotide sequence ID" value="NZ_JAELUP010000089.1"/>
</dbReference>
<dbReference type="PANTHER" id="PTHR30146:SF149">
    <property type="entry name" value="HTH-TYPE TRANSCRIPTIONAL REGULATOR EBGR"/>
    <property type="match status" value="1"/>
</dbReference>
<gene>
    <name evidence="5" type="ORF">JFN88_16220</name>
</gene>
<feature type="domain" description="HTH lacI-type" evidence="4">
    <location>
        <begin position="2"/>
        <end position="58"/>
    </location>
</feature>
<dbReference type="Proteomes" id="UP000640274">
    <property type="component" value="Unassembled WGS sequence"/>
</dbReference>
<dbReference type="Pfam" id="PF00356">
    <property type="entry name" value="LacI"/>
    <property type="match status" value="1"/>
</dbReference>
<dbReference type="CDD" id="cd01544">
    <property type="entry name" value="PBP1_GalR"/>
    <property type="match status" value="1"/>
</dbReference>
<keyword evidence="3" id="KW-0804">Transcription</keyword>
<sequence length="335" mass="37716">MATLRDIAKLAGVSNVTVSRVLNHDHTLSVSEETRQRILTVAEELNYQTPRNRKGNKHKDISGIKIGTVMFLTEDEEEVDRYFQFIRQGIEKECMAAGLKSIEIFRKSIFEHPEMNFGDVDGLIFIDRSYNFNDQLVKQLKHIVFVDSSPDVESFDSVVIDFERVVQQALNHLIKLGHTKIGYIGGSRAYGKDPRHYFFERIMKEKGLFNPEHLYIGGWCSSEGNRLMNEAVSRGNLPTAFFAGSDQLAIGAVHALKEAGIRVPEDVAIIGFNNIEISRFMSPPLTTFHIQAELMGRMAVKLVLDQINGREEPIQVVVPTKFVVRSSCGAEISEG</sequence>
<dbReference type="InterPro" id="IPR028082">
    <property type="entry name" value="Peripla_BP_I"/>
</dbReference>
<evidence type="ECO:0000313" key="6">
    <source>
        <dbReference type="Proteomes" id="UP000640274"/>
    </source>
</evidence>
<evidence type="ECO:0000313" key="5">
    <source>
        <dbReference type="EMBL" id="MBJ6362766.1"/>
    </source>
</evidence>
<dbReference type="GO" id="GO:0003700">
    <property type="term" value="F:DNA-binding transcription factor activity"/>
    <property type="evidence" value="ECO:0007669"/>
    <property type="project" value="TreeGrafter"/>
</dbReference>
<dbReference type="GO" id="GO:0000976">
    <property type="term" value="F:transcription cis-regulatory region binding"/>
    <property type="evidence" value="ECO:0007669"/>
    <property type="project" value="TreeGrafter"/>
</dbReference>
<reference evidence="5" key="1">
    <citation type="submission" date="2020-12" db="EMBL/GenBank/DDBJ databases">
        <authorList>
            <person name="Huq M.A."/>
        </authorList>
    </citation>
    <scope>NUCLEOTIDE SEQUENCE</scope>
    <source>
        <strain evidence="5">MAHUQ-46</strain>
    </source>
</reference>
<dbReference type="PANTHER" id="PTHR30146">
    <property type="entry name" value="LACI-RELATED TRANSCRIPTIONAL REPRESSOR"/>
    <property type="match status" value="1"/>
</dbReference>
<evidence type="ECO:0000256" key="1">
    <source>
        <dbReference type="ARBA" id="ARBA00023015"/>
    </source>
</evidence>
<proteinExistence type="predicted"/>
<dbReference type="EMBL" id="JAELUP010000089">
    <property type="protein sequence ID" value="MBJ6362766.1"/>
    <property type="molecule type" value="Genomic_DNA"/>
</dbReference>
<dbReference type="InterPro" id="IPR000843">
    <property type="entry name" value="HTH_LacI"/>
</dbReference>
<protein>
    <submittedName>
        <fullName evidence="5">LacI family DNA-binding transcriptional regulator</fullName>
    </submittedName>
</protein>
<dbReference type="InterPro" id="IPR010982">
    <property type="entry name" value="Lambda_DNA-bd_dom_sf"/>
</dbReference>
<dbReference type="Gene3D" id="3.40.50.2300">
    <property type="match status" value="2"/>
</dbReference>
<dbReference type="SUPFAM" id="SSF53822">
    <property type="entry name" value="Periplasmic binding protein-like I"/>
    <property type="match status" value="1"/>
</dbReference>
<dbReference type="Pfam" id="PF13377">
    <property type="entry name" value="Peripla_BP_3"/>
    <property type="match status" value="1"/>
</dbReference>
<dbReference type="SUPFAM" id="SSF47413">
    <property type="entry name" value="lambda repressor-like DNA-binding domains"/>
    <property type="match status" value="1"/>
</dbReference>